<keyword evidence="4" id="KW-1185">Reference proteome</keyword>
<evidence type="ECO:0000256" key="1">
    <source>
        <dbReference type="SAM" id="MobiDB-lite"/>
    </source>
</evidence>
<sequence length="210" mass="23269">MRSFRISVMKNQRFQCVNTTCLPYNTTFTRNIFKCQTICLEQIQCKAASFHHSTLNCDLFIDVLNPKPTTTSSTTSSSTSSSTTSTGTSTSSTTTTALLTGTSFTLSQVIDGRTITCSSVDNSIASYTECTNLQQSGLYFPNGVACGQWSSSSSSYWDTTGFCRKLTNSPTATVYAYYDCDTTQTRVVWYSNSWSTYNDNGFTRILRCLY</sequence>
<comment type="caution">
    <text evidence="2">The sequence shown here is derived from an EMBL/GenBank/DDBJ whole genome shotgun (WGS) entry which is preliminary data.</text>
</comment>
<feature type="region of interest" description="Disordered" evidence="1">
    <location>
        <begin position="69"/>
        <end position="94"/>
    </location>
</feature>
<reference evidence="2" key="1">
    <citation type="submission" date="2021-02" db="EMBL/GenBank/DDBJ databases">
        <authorList>
            <person name="Nowell W R."/>
        </authorList>
    </citation>
    <scope>NUCLEOTIDE SEQUENCE</scope>
</reference>
<dbReference type="EMBL" id="CAJNOJ010000003">
    <property type="protein sequence ID" value="CAF0731477.1"/>
    <property type="molecule type" value="Genomic_DNA"/>
</dbReference>
<organism evidence="2 5">
    <name type="scientific">Adineta ricciae</name>
    <name type="common">Rotifer</name>
    <dbReference type="NCBI Taxonomy" id="249248"/>
    <lineage>
        <taxon>Eukaryota</taxon>
        <taxon>Metazoa</taxon>
        <taxon>Spiralia</taxon>
        <taxon>Gnathifera</taxon>
        <taxon>Rotifera</taxon>
        <taxon>Eurotatoria</taxon>
        <taxon>Bdelloidea</taxon>
        <taxon>Adinetida</taxon>
        <taxon>Adinetidae</taxon>
        <taxon>Adineta</taxon>
    </lineage>
</organism>
<name>A0A813N5P7_ADIRI</name>
<evidence type="ECO:0000313" key="2">
    <source>
        <dbReference type="EMBL" id="CAF0731477.1"/>
    </source>
</evidence>
<dbReference type="Proteomes" id="UP000663828">
    <property type="component" value="Unassembled WGS sequence"/>
</dbReference>
<dbReference type="EMBL" id="CAJNOR010002101">
    <property type="protein sequence ID" value="CAF1247937.1"/>
    <property type="molecule type" value="Genomic_DNA"/>
</dbReference>
<proteinExistence type="predicted"/>
<protein>
    <recommendedName>
        <fullName evidence="6">Apple domain-containing protein</fullName>
    </recommendedName>
</protein>
<evidence type="ECO:0008006" key="6">
    <source>
        <dbReference type="Google" id="ProtNLM"/>
    </source>
</evidence>
<accession>A0A813N5P7</accession>
<dbReference type="AlphaFoldDB" id="A0A813N5P7"/>
<dbReference type="Proteomes" id="UP000663852">
    <property type="component" value="Unassembled WGS sequence"/>
</dbReference>
<gene>
    <name evidence="2" type="ORF">EDS130_LOCUS1121</name>
    <name evidence="3" type="ORF">XAT740_LOCUS26096</name>
</gene>
<evidence type="ECO:0000313" key="3">
    <source>
        <dbReference type="EMBL" id="CAF1247937.1"/>
    </source>
</evidence>
<evidence type="ECO:0000313" key="5">
    <source>
        <dbReference type="Proteomes" id="UP000663852"/>
    </source>
</evidence>
<dbReference type="OrthoDB" id="10091537at2759"/>
<evidence type="ECO:0000313" key="4">
    <source>
        <dbReference type="Proteomes" id="UP000663828"/>
    </source>
</evidence>